<evidence type="ECO:0000256" key="1">
    <source>
        <dbReference type="SAM" id="Phobius"/>
    </source>
</evidence>
<keyword evidence="1" id="KW-0472">Membrane</keyword>
<dbReference type="STRING" id="1605367.AFM12_17585"/>
<sequence>MSIGCGNFGTYTFVIKSNLSNIARLPLIGIFILACFQLIAQQSTFEGRIRDFETDEPLPFVNITLQNTGTQSDSLGHFSLATRLTGQLKFSIVGYDSRSFDAQYFKNGSIVYLSKSKNELDEVLVRPGENPAWRIIREVRRNERNNNPLKYDEFKALSYTKIRLRADSLMYADTSGNGETLKGYFKLPKQDSLSQQDYLNLLMLENEGNFYFKKGQQKEVVNHSITNVPKFFPTNLIFTDEQNPIGFYQPFYKFFFLSAANTDGVGVERNYVNPIKNGTFSYYDFELTDTLFQDKDSVFVIQFWPFKKTQEALKGVLKINSNGYAIQEIIAENADTLQPLNIRIEQQYVFGNSRWYPEKRTMSWQYPFETQKAKMRVRFTHFQYLRNFENELKEGDVYFDGSTKSITPKADTITFDQFREVRPLILNEEEKKVYQKTDNAFSNLPIIKKGIELMEKPSKWIMQASLPIGPFLLLLDQNQSNFHELVRGGLGLQNNLLENPRFGFRASAGFGLRDQTFKYRTSASWHITKDRYNRLSVYHVKDIRPPGQVSFLGPNYSTPYPQSLFFDRRGYIVDSYKLTGTALYVKPIRWTWFRFYTEKQDVEGLNYEIEELGKSTQSYLHYGVNMRFARKERFVRNGFFENVVSNYFPIVAFNYGHFNGLNNSKSFQRFSFSITQQFRWKKLGYDVIKINGGQIWGDAPYNFLYNNLGGSRGFFGFSKPGFITGNFLNYASNRYIFLDYVHYFGKNLIKSKVKWFQPQVGIGHRFSWSVLDSTTRFEGFEIDSFKQGQFELDLYLNNLITIPLFGLQTGFGFNAAYNYSQTFEGKRRWVILPNVNLNVF</sequence>
<dbReference type="AlphaFoldDB" id="A0A0P7BP26"/>
<accession>A0A0P7BP26</accession>
<dbReference type="InterPro" id="IPR008969">
    <property type="entry name" value="CarboxyPept-like_regulatory"/>
</dbReference>
<keyword evidence="1" id="KW-0812">Transmembrane</keyword>
<name>A0A0P7BP26_9BACT</name>
<protein>
    <recommendedName>
        <fullName evidence="4">Carboxypeptidase-like regulatory domain-containing protein</fullName>
    </recommendedName>
</protein>
<organism evidence="2 3">
    <name type="scientific">Jiulongibacter sediminis</name>
    <dbReference type="NCBI Taxonomy" id="1605367"/>
    <lineage>
        <taxon>Bacteria</taxon>
        <taxon>Pseudomonadati</taxon>
        <taxon>Bacteroidota</taxon>
        <taxon>Cytophagia</taxon>
        <taxon>Cytophagales</taxon>
        <taxon>Leadbetterellaceae</taxon>
        <taxon>Jiulongibacter</taxon>
    </lineage>
</organism>
<dbReference type="Proteomes" id="UP000050454">
    <property type="component" value="Unassembled WGS sequence"/>
</dbReference>
<dbReference type="RefSeq" id="WP_055151078.1">
    <property type="nucleotide sequence ID" value="NZ_JXSZ01000013.1"/>
</dbReference>
<proteinExistence type="predicted"/>
<dbReference type="EMBL" id="LGTQ01000013">
    <property type="protein sequence ID" value="KPM47037.1"/>
    <property type="molecule type" value="Genomic_DNA"/>
</dbReference>
<reference evidence="2 3" key="1">
    <citation type="submission" date="2015-07" db="EMBL/GenBank/DDBJ databases">
        <title>The draft genome sequence of Leadbetterella sp. JN14-9.</title>
        <authorList>
            <person name="Liu Y."/>
            <person name="Du J."/>
            <person name="Shao Z."/>
        </authorList>
    </citation>
    <scope>NUCLEOTIDE SEQUENCE [LARGE SCALE GENOMIC DNA]</scope>
    <source>
        <strain evidence="2 3">JN14-9</strain>
    </source>
</reference>
<keyword evidence="1" id="KW-1133">Transmembrane helix</keyword>
<dbReference type="Pfam" id="PF18939">
    <property type="entry name" value="DUF5686"/>
    <property type="match status" value="1"/>
</dbReference>
<evidence type="ECO:0000313" key="2">
    <source>
        <dbReference type="EMBL" id="KPM47037.1"/>
    </source>
</evidence>
<evidence type="ECO:0000313" key="3">
    <source>
        <dbReference type="Proteomes" id="UP000050454"/>
    </source>
</evidence>
<dbReference type="InterPro" id="IPR043741">
    <property type="entry name" value="DUF5686"/>
</dbReference>
<evidence type="ECO:0008006" key="4">
    <source>
        <dbReference type="Google" id="ProtNLM"/>
    </source>
</evidence>
<feature type="transmembrane region" description="Helical" evidence="1">
    <location>
        <begin position="21"/>
        <end position="40"/>
    </location>
</feature>
<dbReference type="OrthoDB" id="983143at2"/>
<dbReference type="SUPFAM" id="SSF49464">
    <property type="entry name" value="Carboxypeptidase regulatory domain-like"/>
    <property type="match status" value="1"/>
</dbReference>
<gene>
    <name evidence="2" type="ORF">AFM12_17585</name>
</gene>
<keyword evidence="3" id="KW-1185">Reference proteome</keyword>
<comment type="caution">
    <text evidence="2">The sequence shown here is derived from an EMBL/GenBank/DDBJ whole genome shotgun (WGS) entry which is preliminary data.</text>
</comment>
<dbReference type="Pfam" id="PF13715">
    <property type="entry name" value="CarbopepD_reg_2"/>
    <property type="match status" value="1"/>
</dbReference>